<organism evidence="2 3">
    <name type="scientific">Eruca vesicaria subsp. sativa</name>
    <name type="common">Garden rocket</name>
    <name type="synonym">Eruca sativa</name>
    <dbReference type="NCBI Taxonomy" id="29727"/>
    <lineage>
        <taxon>Eukaryota</taxon>
        <taxon>Viridiplantae</taxon>
        <taxon>Streptophyta</taxon>
        <taxon>Embryophyta</taxon>
        <taxon>Tracheophyta</taxon>
        <taxon>Spermatophyta</taxon>
        <taxon>Magnoliopsida</taxon>
        <taxon>eudicotyledons</taxon>
        <taxon>Gunneridae</taxon>
        <taxon>Pentapetalae</taxon>
        <taxon>rosids</taxon>
        <taxon>malvids</taxon>
        <taxon>Brassicales</taxon>
        <taxon>Brassicaceae</taxon>
        <taxon>Brassiceae</taxon>
        <taxon>Eruca</taxon>
    </lineage>
</organism>
<feature type="compositionally biased region" description="Acidic residues" evidence="1">
    <location>
        <begin position="23"/>
        <end position="48"/>
    </location>
</feature>
<gene>
    <name evidence="2" type="ORF">ERUC_LOCUS3090</name>
</gene>
<dbReference type="EMBL" id="CAKOAT010056155">
    <property type="protein sequence ID" value="CAH8301949.1"/>
    <property type="molecule type" value="Genomic_DNA"/>
</dbReference>
<evidence type="ECO:0000256" key="1">
    <source>
        <dbReference type="SAM" id="MobiDB-lite"/>
    </source>
</evidence>
<evidence type="ECO:0000313" key="2">
    <source>
        <dbReference type="EMBL" id="CAH8301949.1"/>
    </source>
</evidence>
<proteinExistence type="predicted"/>
<accession>A0ABC8IYY4</accession>
<evidence type="ECO:0000313" key="3">
    <source>
        <dbReference type="Proteomes" id="UP001642260"/>
    </source>
</evidence>
<feature type="region of interest" description="Disordered" evidence="1">
    <location>
        <begin position="1"/>
        <end position="115"/>
    </location>
</feature>
<comment type="caution">
    <text evidence="2">The sequence shown here is derived from an EMBL/GenBank/DDBJ whole genome shotgun (WGS) entry which is preliminary data.</text>
</comment>
<protein>
    <submittedName>
        <fullName evidence="2">Uncharacterized protein</fullName>
    </submittedName>
</protein>
<keyword evidence="3" id="KW-1185">Reference proteome</keyword>
<dbReference type="AlphaFoldDB" id="A0ABC8IYY4"/>
<sequence length="136" mass="14943">MRTEVESAMEVEPLETFEQKAVDEEDQGMEEEDQGEELDMQDVMDPDEGNGRPITKTKPVKSGGSFLGGTTKKKLMQNLASPRKKTTTKQLTKAGEKGTLPPRNDPIKPITEQGEVPKIFQGSMYGVEIVDVGNTS</sequence>
<reference evidence="2 3" key="1">
    <citation type="submission" date="2022-03" db="EMBL/GenBank/DDBJ databases">
        <authorList>
            <person name="Macdonald S."/>
            <person name="Ahmed S."/>
            <person name="Newling K."/>
        </authorList>
    </citation>
    <scope>NUCLEOTIDE SEQUENCE [LARGE SCALE GENOMIC DNA]</scope>
</reference>
<dbReference type="Proteomes" id="UP001642260">
    <property type="component" value="Unassembled WGS sequence"/>
</dbReference>
<name>A0ABC8IYY4_ERUVS</name>